<dbReference type="EMBL" id="CATOUU010001186">
    <property type="protein sequence ID" value="CAI9978949.1"/>
    <property type="molecule type" value="Genomic_DNA"/>
</dbReference>
<comment type="caution">
    <text evidence="1">The sequence shown here is derived from an EMBL/GenBank/DDBJ whole genome shotgun (WGS) entry which is preliminary data.</text>
</comment>
<evidence type="ECO:0000313" key="3">
    <source>
        <dbReference type="Proteomes" id="UP001642409"/>
    </source>
</evidence>
<keyword evidence="3" id="KW-1185">Reference proteome</keyword>
<sequence length="100" mass="11773">MNDQVQRLTLKLKYRWNTGFVQCDRQWVHSDLMRLGQIGCRRQNPPIQSAEPADQQTFFYTFKGLVFCNSMKVHGINIRDQINISYLDHTKNLSKSIQLV</sequence>
<name>A0AA86RW56_9EUKA</name>
<gene>
    <name evidence="1" type="ORF">HINF_LOCUS66594</name>
    <name evidence="2" type="ORF">HINF_LOCUS8361</name>
</gene>
<evidence type="ECO:0000313" key="2">
    <source>
        <dbReference type="EMBL" id="CAL5984900.1"/>
    </source>
</evidence>
<proteinExistence type="predicted"/>
<protein>
    <submittedName>
        <fullName evidence="2">Hypothetical_protein</fullName>
    </submittedName>
</protein>
<reference evidence="1" key="1">
    <citation type="submission" date="2023-06" db="EMBL/GenBank/DDBJ databases">
        <authorList>
            <person name="Kurt Z."/>
        </authorList>
    </citation>
    <scope>NUCLEOTIDE SEQUENCE</scope>
</reference>
<accession>A0AA86RW56</accession>
<reference evidence="2 3" key="2">
    <citation type="submission" date="2024-07" db="EMBL/GenBank/DDBJ databases">
        <authorList>
            <person name="Akdeniz Z."/>
        </authorList>
    </citation>
    <scope>NUCLEOTIDE SEQUENCE [LARGE SCALE GENOMIC DNA]</scope>
</reference>
<organism evidence="1">
    <name type="scientific">Hexamita inflata</name>
    <dbReference type="NCBI Taxonomy" id="28002"/>
    <lineage>
        <taxon>Eukaryota</taxon>
        <taxon>Metamonada</taxon>
        <taxon>Diplomonadida</taxon>
        <taxon>Hexamitidae</taxon>
        <taxon>Hexamitinae</taxon>
        <taxon>Hexamita</taxon>
    </lineage>
</organism>
<evidence type="ECO:0000313" key="1">
    <source>
        <dbReference type="EMBL" id="CAI9978949.1"/>
    </source>
</evidence>
<dbReference type="EMBL" id="CAXDID020000017">
    <property type="protein sequence ID" value="CAL5984900.1"/>
    <property type="molecule type" value="Genomic_DNA"/>
</dbReference>
<dbReference type="Proteomes" id="UP001642409">
    <property type="component" value="Unassembled WGS sequence"/>
</dbReference>
<dbReference type="AlphaFoldDB" id="A0AA86RW56"/>